<dbReference type="InterPro" id="IPR002938">
    <property type="entry name" value="FAD-bd"/>
</dbReference>
<reference evidence="11 12" key="1">
    <citation type="submission" date="2018-10" db="EMBL/GenBank/DDBJ databases">
        <title>Genomic Encyclopedia of Type Strains, Phase IV (KMG-IV): sequencing the most valuable type-strain genomes for metagenomic binning, comparative biology and taxonomic classification.</title>
        <authorList>
            <person name="Goeker M."/>
        </authorList>
    </citation>
    <scope>NUCLEOTIDE SEQUENCE [LARGE SCALE GENOMIC DNA]</scope>
    <source>
        <strain evidence="11 12">DSM 23800</strain>
    </source>
</reference>
<evidence type="ECO:0000313" key="11">
    <source>
        <dbReference type="EMBL" id="RKR71843.1"/>
    </source>
</evidence>
<dbReference type="InterPro" id="IPR036188">
    <property type="entry name" value="FAD/NAD-bd_sf"/>
</dbReference>
<dbReference type="PANTHER" id="PTHR43876:SF10">
    <property type="entry name" value="3-DEMETHOXYUBIQUINOL 3-HYDROXYLASE"/>
    <property type="match status" value="1"/>
</dbReference>
<evidence type="ECO:0000259" key="10">
    <source>
        <dbReference type="Pfam" id="PF01494"/>
    </source>
</evidence>
<organism evidence="11 12">
    <name type="scientific">Otariodibacter oris</name>
    <dbReference type="NCBI Taxonomy" id="1032623"/>
    <lineage>
        <taxon>Bacteria</taxon>
        <taxon>Pseudomonadati</taxon>
        <taxon>Pseudomonadota</taxon>
        <taxon>Gammaproteobacteria</taxon>
        <taxon>Pasteurellales</taxon>
        <taxon>Pasteurellaceae</taxon>
        <taxon>Otariodibacter</taxon>
    </lineage>
</organism>
<keyword evidence="9" id="KW-0472">Membrane</keyword>
<proteinExistence type="inferred from homology"/>
<comment type="subunit">
    <text evidence="8">Component of the Ubi complex metabolon, which regroups five ubiquinone biosynthesis proteins (UbiE, UbiF, UbiG, UbiH and UbiI) and two accessory factors (UbiK and the lipid-binding protein UbiJ).</text>
</comment>
<evidence type="ECO:0000313" key="12">
    <source>
        <dbReference type="Proteomes" id="UP000280099"/>
    </source>
</evidence>
<protein>
    <submittedName>
        <fullName evidence="11">2-octaprenyl-3-methyl-6-methoxy-1,4-benzoquinol hydroxylase</fullName>
    </submittedName>
</protein>
<comment type="cofactor">
    <cofactor evidence="1">
        <name>FAD</name>
        <dbReference type="ChEBI" id="CHEBI:57692"/>
    </cofactor>
</comment>
<keyword evidence="5" id="KW-0274">FAD</keyword>
<evidence type="ECO:0000256" key="2">
    <source>
        <dbReference type="ARBA" id="ARBA00004749"/>
    </source>
</evidence>
<dbReference type="GO" id="GO:0006744">
    <property type="term" value="P:ubiquinone biosynthetic process"/>
    <property type="evidence" value="ECO:0007669"/>
    <property type="project" value="UniProtKB-UniPathway"/>
</dbReference>
<dbReference type="GO" id="GO:0110142">
    <property type="term" value="C:ubiquinone biosynthesis complex"/>
    <property type="evidence" value="ECO:0007669"/>
    <property type="project" value="UniProtKB-ARBA"/>
</dbReference>
<dbReference type="PANTHER" id="PTHR43876">
    <property type="entry name" value="UBIQUINONE BIOSYNTHESIS MONOOXYGENASE COQ6, MITOCHONDRIAL"/>
    <property type="match status" value="1"/>
</dbReference>
<dbReference type="EMBL" id="RBJC01000006">
    <property type="protein sequence ID" value="RKR71843.1"/>
    <property type="molecule type" value="Genomic_DNA"/>
</dbReference>
<dbReference type="Pfam" id="PF01494">
    <property type="entry name" value="FAD_binding_3"/>
    <property type="match status" value="1"/>
</dbReference>
<keyword evidence="7" id="KW-0503">Monooxygenase</keyword>
<dbReference type="InterPro" id="IPR010971">
    <property type="entry name" value="UbiH/COQ6"/>
</dbReference>
<dbReference type="InterPro" id="IPR051205">
    <property type="entry name" value="UbiH/COQ6_monooxygenase"/>
</dbReference>
<keyword evidence="9" id="KW-1133">Transmembrane helix</keyword>
<dbReference type="PRINTS" id="PR00420">
    <property type="entry name" value="RNGMNOXGNASE"/>
</dbReference>
<evidence type="ECO:0000256" key="5">
    <source>
        <dbReference type="ARBA" id="ARBA00022827"/>
    </source>
</evidence>
<gene>
    <name evidence="11" type="ORF">DES31_1193</name>
</gene>
<keyword evidence="9" id="KW-0812">Transmembrane</keyword>
<evidence type="ECO:0000256" key="4">
    <source>
        <dbReference type="ARBA" id="ARBA00022630"/>
    </source>
</evidence>
<sequence length="389" mass="42885">MTQQDIIVIGGGMVGAASALGLAKLGLNIVLLEKNPLPTFSKEASYDVRISAISASSVDLLEQLGAWQNIESMRVCPYDGLETWEIDGFNTAFHASDLGLDKLGYMVENNLIQIGLWQALQAYPNCQQAVGFNKISANRENGIWTVILDDQQSYSAPVLLACDGANSLVRSWSGIGLTSWQYRQHCLLAVVKTELPQQSVTWQQFFPSGPRAFLPLSGQNGCVVWYDSPQRIAELKQMDNAQLSNEINQNFPSRLGQIEVTAHGSFPLTRQHAQSYVKQGIVLVGDAAHTINPLAGQGVNLGFRDVKALLNVIEQAVKKGEDFADEKVLKQYERKRKPDNLVMQTGMDVFYKAFKTELLPVKVARNMALMIAEKATPLKKKALKYAIGL</sequence>
<comment type="pathway">
    <text evidence="2">Cofactor biosynthesis; ubiquinone biosynthesis.</text>
</comment>
<dbReference type="FunFam" id="3.50.50.60:FF:000021">
    <property type="entry name" value="Ubiquinone biosynthesis monooxygenase COQ6"/>
    <property type="match status" value="1"/>
</dbReference>
<dbReference type="Gene3D" id="3.50.50.60">
    <property type="entry name" value="FAD/NAD(P)-binding domain"/>
    <property type="match status" value="2"/>
</dbReference>
<dbReference type="SUPFAM" id="SSF51905">
    <property type="entry name" value="FAD/NAD(P)-binding domain"/>
    <property type="match status" value="1"/>
</dbReference>
<comment type="similarity">
    <text evidence="3">Belongs to the UbiH/COQ6 family.</text>
</comment>
<comment type="caution">
    <text evidence="11">The sequence shown here is derived from an EMBL/GenBank/DDBJ whole genome shotgun (WGS) entry which is preliminary data.</text>
</comment>
<feature type="domain" description="FAD-binding" evidence="10">
    <location>
        <begin position="5"/>
        <end position="338"/>
    </location>
</feature>
<evidence type="ECO:0000256" key="1">
    <source>
        <dbReference type="ARBA" id="ARBA00001974"/>
    </source>
</evidence>
<dbReference type="GO" id="GO:0008682">
    <property type="term" value="F:3-demethoxyubiquinol 3-hydroxylase activity"/>
    <property type="evidence" value="ECO:0007669"/>
    <property type="project" value="TreeGrafter"/>
</dbReference>
<evidence type="ECO:0000256" key="3">
    <source>
        <dbReference type="ARBA" id="ARBA00005349"/>
    </source>
</evidence>
<evidence type="ECO:0000256" key="7">
    <source>
        <dbReference type="ARBA" id="ARBA00023033"/>
    </source>
</evidence>
<evidence type="ECO:0000256" key="6">
    <source>
        <dbReference type="ARBA" id="ARBA00023002"/>
    </source>
</evidence>
<feature type="transmembrane region" description="Helical" evidence="9">
    <location>
        <begin position="6"/>
        <end position="32"/>
    </location>
</feature>
<name>A0A420XGW4_9PAST</name>
<evidence type="ECO:0000256" key="8">
    <source>
        <dbReference type="ARBA" id="ARBA00065734"/>
    </source>
</evidence>
<dbReference type="NCBIfam" id="TIGR01988">
    <property type="entry name" value="Ubi-OHases"/>
    <property type="match status" value="1"/>
</dbReference>
<accession>A0A420XGW4</accession>
<dbReference type="Proteomes" id="UP000280099">
    <property type="component" value="Unassembled WGS sequence"/>
</dbReference>
<keyword evidence="6" id="KW-0560">Oxidoreductase</keyword>
<dbReference type="AlphaFoldDB" id="A0A420XGW4"/>
<keyword evidence="4" id="KW-0285">Flavoprotein</keyword>
<evidence type="ECO:0000256" key="9">
    <source>
        <dbReference type="SAM" id="Phobius"/>
    </source>
</evidence>
<dbReference type="RefSeq" id="WP_121123031.1">
    <property type="nucleotide sequence ID" value="NZ_CP016604.1"/>
</dbReference>
<dbReference type="OrthoDB" id="9769565at2"/>
<dbReference type="GO" id="GO:0071949">
    <property type="term" value="F:FAD binding"/>
    <property type="evidence" value="ECO:0007669"/>
    <property type="project" value="InterPro"/>
</dbReference>
<dbReference type="UniPathway" id="UPA00232"/>
<keyword evidence="12" id="KW-1185">Reference proteome</keyword>